<dbReference type="OrthoDB" id="6814137at2"/>
<accession>A0A0K6IW76</accession>
<keyword evidence="1" id="KW-0229">DNA integration</keyword>
<keyword evidence="2" id="KW-0233">DNA recombination</keyword>
<dbReference type="Proteomes" id="UP000182108">
    <property type="component" value="Unassembled WGS sequence"/>
</dbReference>
<dbReference type="PANTHER" id="PTHR30349">
    <property type="entry name" value="PHAGE INTEGRASE-RELATED"/>
    <property type="match status" value="1"/>
</dbReference>
<dbReference type="RefSeq" id="WP_082438402.1">
    <property type="nucleotide sequence ID" value="NZ_CYHH01000006.1"/>
</dbReference>
<dbReference type="InterPro" id="IPR013762">
    <property type="entry name" value="Integrase-like_cat_sf"/>
</dbReference>
<protein>
    <submittedName>
        <fullName evidence="4">Site-specific recombinase XerD</fullName>
    </submittedName>
</protein>
<dbReference type="SUPFAM" id="SSF56349">
    <property type="entry name" value="DNA breaking-rejoining enzymes"/>
    <property type="match status" value="1"/>
</dbReference>
<proteinExistence type="predicted"/>
<evidence type="ECO:0000313" key="4">
    <source>
        <dbReference type="EMBL" id="CUB07304.1"/>
    </source>
</evidence>
<reference evidence="5" key="1">
    <citation type="submission" date="2015-08" db="EMBL/GenBank/DDBJ databases">
        <authorList>
            <person name="Babu N.S."/>
            <person name="Beckwith C.J."/>
            <person name="Beseler K.G."/>
            <person name="Brison A."/>
            <person name="Carone J.V."/>
            <person name="Caskin T.P."/>
            <person name="Diamond M."/>
            <person name="Durham M.E."/>
            <person name="Foxe J.M."/>
            <person name="Go M."/>
            <person name="Henderson B.A."/>
            <person name="Jones I.B."/>
            <person name="McGettigan J.A."/>
            <person name="Micheletti S.J."/>
            <person name="Nasrallah M.E."/>
            <person name="Ortiz D."/>
            <person name="Piller C.R."/>
            <person name="Privatt S.R."/>
            <person name="Schneider S.L."/>
            <person name="Sharp S."/>
            <person name="Smith T.C."/>
            <person name="Stanton J.D."/>
            <person name="Ullery H.E."/>
            <person name="Wilson R.J."/>
            <person name="Serrano M.G."/>
            <person name="Buck G."/>
            <person name="Lee V."/>
            <person name="Wang Y."/>
            <person name="Carvalho R."/>
            <person name="Voegtly L."/>
            <person name="Shi R."/>
            <person name="Duckworth R."/>
            <person name="Johnson A."/>
            <person name="Loviza R."/>
            <person name="Walstead R."/>
            <person name="Shah Z."/>
            <person name="Kiflezghi M."/>
            <person name="Wade K."/>
            <person name="Ball S.L."/>
            <person name="Bradley K.W."/>
            <person name="Asai D.J."/>
            <person name="Bowman C.A."/>
            <person name="Russell D.A."/>
            <person name="Pope W.H."/>
            <person name="Jacobs-Sera D."/>
            <person name="Hendrix R.W."/>
            <person name="Hatfull G.F."/>
        </authorList>
    </citation>
    <scope>NUCLEOTIDE SEQUENCE [LARGE SCALE GENOMIC DNA]</scope>
    <source>
        <strain evidence="5">JCM 19170</strain>
    </source>
</reference>
<keyword evidence="5" id="KW-1185">Reference proteome</keyword>
<evidence type="ECO:0000313" key="5">
    <source>
        <dbReference type="Proteomes" id="UP000182108"/>
    </source>
</evidence>
<evidence type="ECO:0000256" key="1">
    <source>
        <dbReference type="ARBA" id="ARBA00022908"/>
    </source>
</evidence>
<dbReference type="GO" id="GO:0006310">
    <property type="term" value="P:DNA recombination"/>
    <property type="evidence" value="ECO:0007669"/>
    <property type="project" value="UniProtKB-KW"/>
</dbReference>
<evidence type="ECO:0000256" key="2">
    <source>
        <dbReference type="ARBA" id="ARBA00023172"/>
    </source>
</evidence>
<dbReference type="InterPro" id="IPR050090">
    <property type="entry name" value="Tyrosine_recombinase_XerCD"/>
</dbReference>
<feature type="domain" description="Tyr recombinase" evidence="3">
    <location>
        <begin position="134"/>
        <end position="318"/>
    </location>
</feature>
<dbReference type="InterPro" id="IPR011010">
    <property type="entry name" value="DNA_brk_join_enz"/>
</dbReference>
<evidence type="ECO:0000259" key="3">
    <source>
        <dbReference type="PROSITE" id="PS51898"/>
    </source>
</evidence>
<dbReference type="GO" id="GO:0003677">
    <property type="term" value="F:DNA binding"/>
    <property type="evidence" value="ECO:0007669"/>
    <property type="project" value="InterPro"/>
</dbReference>
<dbReference type="EMBL" id="CYHH01000006">
    <property type="protein sequence ID" value="CUB07304.1"/>
    <property type="molecule type" value="Genomic_DNA"/>
</dbReference>
<organism evidence="4 5">
    <name type="scientific">Tepidiphilus thermophilus</name>
    <dbReference type="NCBI Taxonomy" id="876478"/>
    <lineage>
        <taxon>Bacteria</taxon>
        <taxon>Pseudomonadati</taxon>
        <taxon>Pseudomonadota</taxon>
        <taxon>Hydrogenophilia</taxon>
        <taxon>Hydrogenophilales</taxon>
        <taxon>Hydrogenophilaceae</taxon>
        <taxon>Tepidiphilus</taxon>
    </lineage>
</organism>
<gene>
    <name evidence="4" type="ORF">Ga0061068_10653</name>
</gene>
<dbReference type="GO" id="GO:0015074">
    <property type="term" value="P:DNA integration"/>
    <property type="evidence" value="ECO:0007669"/>
    <property type="project" value="UniProtKB-KW"/>
</dbReference>
<dbReference type="InterPro" id="IPR002104">
    <property type="entry name" value="Integrase_catalytic"/>
</dbReference>
<dbReference type="PROSITE" id="PS51898">
    <property type="entry name" value="TYR_RECOMBINASE"/>
    <property type="match status" value="1"/>
</dbReference>
<dbReference type="AlphaFoldDB" id="A0A0K6IW76"/>
<sequence>MRKTAPIALPTRNGTFWPADDLRSWQEAPRESFLDWLSQQRIVHDRQFRRSSTKTYVAIFSWWLDALEREGVGLLEASPKDAAKIFAAHELEAISRRRYLQLLDRVYRYLSRIGWPGVHPLREELAKEKILDPDDPESLDETELAAVVERLEALPGWRGKRDRAAAGLLLGAGLRANELIGLRVGDVSPLYEIEVRPNSVHRAHRTLVLPEGPWRTWIDEWQIERKASSIPGNVFCPATRQGSAFSVSGLFRRVNLWLGPLTETHEQTGANLLRNTFARLALTCGRYSLEEVQEFLGHEEQRATLRHVAALGKKARLAGTPVPEVLFLAPLK</sequence>
<dbReference type="Pfam" id="PF00589">
    <property type="entry name" value="Phage_integrase"/>
    <property type="match status" value="1"/>
</dbReference>
<dbReference type="Gene3D" id="1.10.443.10">
    <property type="entry name" value="Intergrase catalytic core"/>
    <property type="match status" value="1"/>
</dbReference>
<name>A0A0K6IW76_9PROT</name>
<dbReference type="PANTHER" id="PTHR30349:SF64">
    <property type="entry name" value="PROPHAGE INTEGRASE INTD-RELATED"/>
    <property type="match status" value="1"/>
</dbReference>